<dbReference type="AlphaFoldDB" id="W8VRN2"/>
<dbReference type="HOGENOM" id="CLU_107928_1_2_10"/>
<dbReference type="InterPro" id="IPR047216">
    <property type="entry name" value="Endonuclease_DUF559_bact"/>
</dbReference>
<accession>W8VRN2</accession>
<dbReference type="OrthoDB" id="9798754at2"/>
<organism evidence="2 3">
    <name type="scientific">Nonlabens marinus S1-08</name>
    <dbReference type="NCBI Taxonomy" id="1454201"/>
    <lineage>
        <taxon>Bacteria</taxon>
        <taxon>Pseudomonadati</taxon>
        <taxon>Bacteroidota</taxon>
        <taxon>Flavobacteriia</taxon>
        <taxon>Flavobacteriales</taxon>
        <taxon>Flavobacteriaceae</taxon>
        <taxon>Nonlabens</taxon>
    </lineage>
</organism>
<evidence type="ECO:0000313" key="3">
    <source>
        <dbReference type="Proteomes" id="UP000031760"/>
    </source>
</evidence>
<evidence type="ECO:0000313" key="2">
    <source>
        <dbReference type="EMBL" id="BAO56379.1"/>
    </source>
</evidence>
<name>W8VRN2_9FLAO</name>
<proteinExistence type="predicted"/>
<feature type="domain" description="DUF559" evidence="1">
    <location>
        <begin position="16"/>
        <end position="119"/>
    </location>
</feature>
<dbReference type="EMBL" id="AP014548">
    <property type="protein sequence ID" value="BAO56379.1"/>
    <property type="molecule type" value="Genomic_DNA"/>
</dbReference>
<dbReference type="Gene3D" id="3.40.960.10">
    <property type="entry name" value="VSR Endonuclease"/>
    <property type="match status" value="1"/>
</dbReference>
<dbReference type="InterPro" id="IPR007569">
    <property type="entry name" value="DUF559"/>
</dbReference>
<dbReference type="PANTHER" id="PTHR38590:SF1">
    <property type="entry name" value="BLL0828 PROTEIN"/>
    <property type="match status" value="1"/>
</dbReference>
<dbReference type="CDD" id="cd01038">
    <property type="entry name" value="Endonuclease_DUF559"/>
    <property type="match status" value="1"/>
</dbReference>
<protein>
    <recommendedName>
        <fullName evidence="1">DUF559 domain-containing protein</fullName>
    </recommendedName>
</protein>
<dbReference type="RefSeq" id="WP_041496864.1">
    <property type="nucleotide sequence ID" value="NZ_AP014548.1"/>
</dbReference>
<dbReference type="InterPro" id="IPR011335">
    <property type="entry name" value="Restrct_endonuc-II-like"/>
</dbReference>
<dbReference type="Pfam" id="PF04480">
    <property type="entry name" value="DUF559"/>
    <property type="match status" value="1"/>
</dbReference>
<dbReference type="STRING" id="1454201.NMS_2370"/>
<sequence>MKRRPQIHDLKHLEPFRKQLRKNLTPAEAYLWTYLQTGKLNGLKFRRQHSIKNYIVDFYCAKHKLVIELDGNRHNEPVQKEKDNNRDSDVAALGISILRYENEYVFEKSPHILNVIKKHCGID</sequence>
<gene>
    <name evidence="2" type="ORF">NMS_2370</name>
</gene>
<evidence type="ECO:0000259" key="1">
    <source>
        <dbReference type="Pfam" id="PF04480"/>
    </source>
</evidence>
<dbReference type="PANTHER" id="PTHR38590">
    <property type="entry name" value="BLL0828 PROTEIN"/>
    <property type="match status" value="1"/>
</dbReference>
<reference evidence="2 3" key="1">
    <citation type="journal article" date="2014" name="Proc. Natl. Acad. Sci. U.S.A.">
        <title>Functional characterization of flavobacteria rhodopsins reveals a unique class of light-driven chloride pump in bacteria.</title>
        <authorList>
            <person name="Yoshizawa S."/>
            <person name="Kumagai Y."/>
            <person name="Kim H."/>
            <person name="Ogura Y."/>
            <person name="Hayashi T."/>
            <person name="Iwasaki W."/>
            <person name="DeLong E.F."/>
            <person name="Kogure K."/>
        </authorList>
    </citation>
    <scope>NUCLEOTIDE SEQUENCE [LARGE SCALE GENOMIC DNA]</scope>
    <source>
        <strain evidence="2 3">S1-08</strain>
    </source>
</reference>
<dbReference type="SUPFAM" id="SSF52980">
    <property type="entry name" value="Restriction endonuclease-like"/>
    <property type="match status" value="1"/>
</dbReference>
<dbReference type="KEGG" id="nmf:NMS_2370"/>
<keyword evidence="3" id="KW-1185">Reference proteome</keyword>
<dbReference type="Proteomes" id="UP000031760">
    <property type="component" value="Chromosome"/>
</dbReference>